<protein>
    <submittedName>
        <fullName evidence="2">Uncharacterized protein</fullName>
    </submittedName>
</protein>
<keyword evidence="3" id="KW-1185">Reference proteome</keyword>
<feature type="region of interest" description="Disordered" evidence="1">
    <location>
        <begin position="1"/>
        <end position="27"/>
    </location>
</feature>
<proteinExistence type="predicted"/>
<feature type="region of interest" description="Disordered" evidence="1">
    <location>
        <begin position="61"/>
        <end position="88"/>
    </location>
</feature>
<evidence type="ECO:0000313" key="3">
    <source>
        <dbReference type="Proteomes" id="UP000035740"/>
    </source>
</evidence>
<accession>A0A0J7YMR8</accession>
<evidence type="ECO:0000256" key="1">
    <source>
        <dbReference type="SAM" id="MobiDB-lite"/>
    </source>
</evidence>
<sequence length="88" mass="9474">CRSDEGFRLRSDADLDPPHTTDAILSHPGPVSTVVQVRDTPGLTLMVQAVGLRAVLPRRRCPQSADGGGLPINRARGSDRGRHPGWII</sequence>
<dbReference type="Gramene" id="KMS64886">
    <property type="protein sequence ID" value="KMS64886"/>
    <property type="gene ID" value="BVRB_041650"/>
</dbReference>
<dbReference type="AlphaFoldDB" id="A0A0J7YMR8"/>
<feature type="compositionally biased region" description="Basic and acidic residues" evidence="1">
    <location>
        <begin position="1"/>
        <end position="19"/>
    </location>
</feature>
<feature type="non-terminal residue" evidence="2">
    <location>
        <position position="1"/>
    </location>
</feature>
<dbReference type="EMBL" id="KQ119452">
    <property type="protein sequence ID" value="KMS64886.1"/>
    <property type="molecule type" value="Genomic_DNA"/>
</dbReference>
<dbReference type="Proteomes" id="UP000035740">
    <property type="component" value="Unassembled WGS sequence"/>
</dbReference>
<reference evidence="2 3" key="1">
    <citation type="journal article" date="2014" name="Nature">
        <title>The genome of the recently domesticated crop plant sugar beet (Beta vulgaris).</title>
        <authorList>
            <person name="Dohm J.C."/>
            <person name="Minoche A.E."/>
            <person name="Holtgrawe D."/>
            <person name="Capella-Gutierrez S."/>
            <person name="Zakrzewski F."/>
            <person name="Tafer H."/>
            <person name="Rupp O."/>
            <person name="Sorensen T.R."/>
            <person name="Stracke R."/>
            <person name="Reinhardt R."/>
            <person name="Goesmann A."/>
            <person name="Kraft T."/>
            <person name="Schulz B."/>
            <person name="Stadler P.F."/>
            <person name="Schmidt T."/>
            <person name="Gabaldon T."/>
            <person name="Lehrach H."/>
            <person name="Weisshaar B."/>
            <person name="Himmelbauer H."/>
        </authorList>
    </citation>
    <scope>NUCLEOTIDE SEQUENCE [LARGE SCALE GENOMIC DNA]</scope>
    <source>
        <tissue evidence="2">Taproot</tissue>
    </source>
</reference>
<gene>
    <name evidence="2" type="ORF">BVRB_041650</name>
</gene>
<name>A0A0J7YMR8_BETVV</name>
<organism evidence="2 3">
    <name type="scientific">Beta vulgaris subsp. vulgaris</name>
    <name type="common">Beet</name>
    <dbReference type="NCBI Taxonomy" id="3555"/>
    <lineage>
        <taxon>Eukaryota</taxon>
        <taxon>Viridiplantae</taxon>
        <taxon>Streptophyta</taxon>
        <taxon>Embryophyta</taxon>
        <taxon>Tracheophyta</taxon>
        <taxon>Spermatophyta</taxon>
        <taxon>Magnoliopsida</taxon>
        <taxon>eudicotyledons</taxon>
        <taxon>Gunneridae</taxon>
        <taxon>Pentapetalae</taxon>
        <taxon>Caryophyllales</taxon>
        <taxon>Chenopodiaceae</taxon>
        <taxon>Betoideae</taxon>
        <taxon>Beta</taxon>
    </lineage>
</organism>
<evidence type="ECO:0000313" key="2">
    <source>
        <dbReference type="EMBL" id="KMS64886.1"/>
    </source>
</evidence>